<dbReference type="CDD" id="cd02440">
    <property type="entry name" value="AdoMet_MTases"/>
    <property type="match status" value="1"/>
</dbReference>
<keyword evidence="3 6" id="KW-0808">Transferase</keyword>
<dbReference type="PANTHER" id="PTHR47739:SF1">
    <property type="entry name" value="TRNA1(VAL) (ADENINE(37)-N6)-METHYLTRANSFERASE"/>
    <property type="match status" value="1"/>
</dbReference>
<evidence type="ECO:0000256" key="5">
    <source>
        <dbReference type="ARBA" id="ARBA00022694"/>
    </source>
</evidence>
<comment type="similarity">
    <text evidence="6">Belongs to the methyltransferase superfamily. tRNA (adenine-N(6)-)-methyltransferase family.</text>
</comment>
<evidence type="ECO:0000313" key="9">
    <source>
        <dbReference type="Proteomes" id="UP001304071"/>
    </source>
</evidence>
<organism evidence="8 9">
    <name type="scientific">Vibrio porteresiae DSM 19223</name>
    <dbReference type="NCBI Taxonomy" id="1123496"/>
    <lineage>
        <taxon>Bacteria</taxon>
        <taxon>Pseudomonadati</taxon>
        <taxon>Pseudomonadota</taxon>
        <taxon>Gammaproteobacteria</taxon>
        <taxon>Vibrionales</taxon>
        <taxon>Vibrionaceae</taxon>
        <taxon>Vibrio</taxon>
    </lineage>
</organism>
<dbReference type="InterPro" id="IPR029063">
    <property type="entry name" value="SAM-dependent_MTases_sf"/>
</dbReference>
<evidence type="ECO:0000259" key="7">
    <source>
        <dbReference type="Pfam" id="PF05175"/>
    </source>
</evidence>
<evidence type="ECO:0000256" key="4">
    <source>
        <dbReference type="ARBA" id="ARBA00022691"/>
    </source>
</evidence>
<keyword evidence="9" id="KW-1185">Reference proteome</keyword>
<dbReference type="InterPro" id="IPR002052">
    <property type="entry name" value="DNA_methylase_N6_adenine_CS"/>
</dbReference>
<feature type="domain" description="Methyltransferase small" evidence="7">
    <location>
        <begin position="40"/>
        <end position="133"/>
    </location>
</feature>
<dbReference type="EC" id="2.1.1.223" evidence="6"/>
<dbReference type="HAMAP" id="MF_01872">
    <property type="entry name" value="tRNA_methyltr_YfiC"/>
    <property type="match status" value="1"/>
</dbReference>
<protein>
    <recommendedName>
        <fullName evidence="6">tRNA1(Val) (adenine(37)-N6)-methyltransferase</fullName>
        <ecNumber evidence="6">2.1.1.223</ecNumber>
    </recommendedName>
    <alternativeName>
        <fullName evidence="6">tRNA m6A37 methyltransferase</fullName>
    </alternativeName>
</protein>
<dbReference type="InterPro" id="IPR022882">
    <property type="entry name" value="tRNA_adenine-N6_MeTrfase"/>
</dbReference>
<proteinExistence type="inferred from homology"/>
<dbReference type="EMBL" id="CP138203">
    <property type="protein sequence ID" value="WPC73617.1"/>
    <property type="molecule type" value="Genomic_DNA"/>
</dbReference>
<dbReference type="PROSITE" id="PS00092">
    <property type="entry name" value="N6_MTASE"/>
    <property type="match status" value="1"/>
</dbReference>
<comment type="catalytic activity">
    <reaction evidence="6">
        <text>adenosine(37) in tRNA1(Val) + S-adenosyl-L-methionine = N(6)-methyladenosine(37) in tRNA1(Val) + S-adenosyl-L-homocysteine + H(+)</text>
        <dbReference type="Rhea" id="RHEA:43160"/>
        <dbReference type="Rhea" id="RHEA-COMP:10369"/>
        <dbReference type="Rhea" id="RHEA-COMP:10370"/>
        <dbReference type="ChEBI" id="CHEBI:15378"/>
        <dbReference type="ChEBI" id="CHEBI:57856"/>
        <dbReference type="ChEBI" id="CHEBI:59789"/>
        <dbReference type="ChEBI" id="CHEBI:74411"/>
        <dbReference type="ChEBI" id="CHEBI:74449"/>
        <dbReference type="EC" id="2.1.1.223"/>
    </reaction>
</comment>
<dbReference type="Gene3D" id="3.40.50.150">
    <property type="entry name" value="Vaccinia Virus protein VP39"/>
    <property type="match status" value="1"/>
</dbReference>
<dbReference type="SUPFAM" id="SSF53335">
    <property type="entry name" value="S-adenosyl-L-methionine-dependent methyltransferases"/>
    <property type="match status" value="1"/>
</dbReference>
<evidence type="ECO:0000256" key="3">
    <source>
        <dbReference type="ARBA" id="ARBA00022679"/>
    </source>
</evidence>
<dbReference type="InterPro" id="IPR050210">
    <property type="entry name" value="tRNA_Adenine-N(6)_MTase"/>
</dbReference>
<dbReference type="RefSeq" id="WP_261893529.1">
    <property type="nucleotide sequence ID" value="NZ_AP024895.1"/>
</dbReference>
<name>A0ABZ0QAX3_9VIBR</name>
<keyword evidence="2 6" id="KW-0489">Methyltransferase</keyword>
<keyword evidence="4 6" id="KW-0949">S-adenosyl-L-methionine</keyword>
<evidence type="ECO:0000256" key="1">
    <source>
        <dbReference type="ARBA" id="ARBA00022490"/>
    </source>
</evidence>
<dbReference type="InterPro" id="IPR007848">
    <property type="entry name" value="Small_mtfrase_dom"/>
</dbReference>
<dbReference type="PANTHER" id="PTHR47739">
    <property type="entry name" value="TRNA1(VAL) (ADENINE(37)-N6)-METHYLTRANSFERASE"/>
    <property type="match status" value="1"/>
</dbReference>
<comment type="subcellular location">
    <subcellularLocation>
        <location evidence="6">Cytoplasm</location>
    </subcellularLocation>
</comment>
<comment type="function">
    <text evidence="6">Specifically methylates the adenine in position 37 of tRNA(1)(Val) (anticodon cmo5UAC).</text>
</comment>
<dbReference type="PRINTS" id="PR00507">
    <property type="entry name" value="N12N6MTFRASE"/>
</dbReference>
<evidence type="ECO:0000313" key="8">
    <source>
        <dbReference type="EMBL" id="WPC73617.1"/>
    </source>
</evidence>
<gene>
    <name evidence="8" type="ORF">R8Z52_16110</name>
</gene>
<sequence length="235" mass="26203">MKKKDFKFKQFTIKNGGNIGMPVSTDGVMLGAWAFQQPPSTILDIGTGSGLLALICAQRFPNALIQAIDIDNNAYLTATENALSSPWSARLQISQKNVLEYHLDHRFDAVICNPPYFTSGEASQDASRAIARHTNSLDHKALITQLNSLLTPDGVAAFVLPITEGEAFIKLAEQQGWSLTRRCDVRTTLRKQPTRLLFELKQGKMTPHFETLTINAEQGYSEQFIALTHEFYLKM</sequence>
<dbReference type="Pfam" id="PF05175">
    <property type="entry name" value="MTS"/>
    <property type="match status" value="1"/>
</dbReference>
<accession>A0ABZ0QAX3</accession>
<reference evidence="8 9" key="1">
    <citation type="submission" date="2023-11" db="EMBL/GenBank/DDBJ databases">
        <title>Plant-associative lifestyle of Vibrio porteresiae and its evolutionary dynamics.</title>
        <authorList>
            <person name="Rameshkumar N."/>
            <person name="Kirti K."/>
        </authorList>
    </citation>
    <scope>NUCLEOTIDE SEQUENCE [LARGE SCALE GENOMIC DNA]</scope>
    <source>
        <strain evidence="8 9">MSSRF30</strain>
    </source>
</reference>
<dbReference type="GO" id="GO:0032259">
    <property type="term" value="P:methylation"/>
    <property type="evidence" value="ECO:0007669"/>
    <property type="project" value="UniProtKB-KW"/>
</dbReference>
<evidence type="ECO:0000256" key="2">
    <source>
        <dbReference type="ARBA" id="ARBA00022603"/>
    </source>
</evidence>
<keyword evidence="5 6" id="KW-0819">tRNA processing</keyword>
<dbReference type="GO" id="GO:0008168">
    <property type="term" value="F:methyltransferase activity"/>
    <property type="evidence" value="ECO:0007669"/>
    <property type="project" value="UniProtKB-KW"/>
</dbReference>
<dbReference type="Proteomes" id="UP001304071">
    <property type="component" value="Chromosome 1"/>
</dbReference>
<evidence type="ECO:0000256" key="6">
    <source>
        <dbReference type="HAMAP-Rule" id="MF_01872"/>
    </source>
</evidence>
<keyword evidence="1 6" id="KW-0963">Cytoplasm</keyword>